<dbReference type="PROSITE" id="PS51755">
    <property type="entry name" value="OMPR_PHOB"/>
    <property type="match status" value="1"/>
</dbReference>
<keyword evidence="5" id="KW-0804">Transcription</keyword>
<reference evidence="8" key="1">
    <citation type="submission" date="2016-10" db="EMBL/GenBank/DDBJ databases">
        <title>Sequence of Gallionella enrichment culture.</title>
        <authorList>
            <person name="Poehlein A."/>
            <person name="Muehling M."/>
            <person name="Daniel R."/>
        </authorList>
    </citation>
    <scope>NUCLEOTIDE SEQUENCE</scope>
</reference>
<dbReference type="PANTHER" id="PTHR48111">
    <property type="entry name" value="REGULATOR OF RPOS"/>
    <property type="match status" value="1"/>
</dbReference>
<keyword evidence="2" id="KW-0902">Two-component regulatory system</keyword>
<name>A0A1J5QIZ6_9ZZZZ</name>
<accession>A0A1J5QIZ6</accession>
<dbReference type="CDD" id="cd17624">
    <property type="entry name" value="REC_OmpR_PmrA-like"/>
    <property type="match status" value="1"/>
</dbReference>
<dbReference type="CDD" id="cd00383">
    <property type="entry name" value="trans_reg_C"/>
    <property type="match status" value="1"/>
</dbReference>
<evidence type="ECO:0000313" key="8">
    <source>
        <dbReference type="EMBL" id="OIQ77475.1"/>
    </source>
</evidence>
<evidence type="ECO:0000259" key="7">
    <source>
        <dbReference type="PROSITE" id="PS51755"/>
    </source>
</evidence>
<evidence type="ECO:0000256" key="2">
    <source>
        <dbReference type="ARBA" id="ARBA00023012"/>
    </source>
</evidence>
<dbReference type="Gene3D" id="6.10.250.690">
    <property type="match status" value="1"/>
</dbReference>
<dbReference type="InterPro" id="IPR001789">
    <property type="entry name" value="Sig_transdc_resp-reg_receiver"/>
</dbReference>
<proteinExistence type="predicted"/>
<dbReference type="EMBL" id="MLJW01001607">
    <property type="protein sequence ID" value="OIQ77475.1"/>
    <property type="molecule type" value="Genomic_DNA"/>
</dbReference>
<evidence type="ECO:0000256" key="3">
    <source>
        <dbReference type="ARBA" id="ARBA00023015"/>
    </source>
</evidence>
<keyword evidence="3" id="KW-0805">Transcription regulation</keyword>
<dbReference type="AlphaFoldDB" id="A0A1J5QIZ6"/>
<comment type="caution">
    <text evidence="8">The sequence shown here is derived from an EMBL/GenBank/DDBJ whole genome shotgun (WGS) entry which is preliminary data.</text>
</comment>
<dbReference type="InterPro" id="IPR001867">
    <property type="entry name" value="OmpR/PhoB-type_DNA-bd"/>
</dbReference>
<dbReference type="SMART" id="SM00862">
    <property type="entry name" value="Trans_reg_C"/>
    <property type="match status" value="1"/>
</dbReference>
<dbReference type="GO" id="GO:0006355">
    <property type="term" value="P:regulation of DNA-templated transcription"/>
    <property type="evidence" value="ECO:0007669"/>
    <property type="project" value="InterPro"/>
</dbReference>
<dbReference type="Pfam" id="PF00486">
    <property type="entry name" value="Trans_reg_C"/>
    <property type="match status" value="1"/>
</dbReference>
<sequence length="222" mass="24748">MRLLQVEDDAILGDALLNALSRAGYAVDWARSGSEADVALQDQIYDAVVLDLNLPGMDGFEVLQRLRGRRSDTPVLILTARDALDDRVRGLDLGADDYMLKPFDMPEFLARVRALLRRGGAASSNEIEWGRLCYDMTTRSVTADGQLLHLSARELGVLEALLMRVGKAVTKEALMEKLCNWDEDLGSNAIEVYVHRLRKKLEPYDVEIQTVRGLGYMIGRPA</sequence>
<dbReference type="GO" id="GO:0000976">
    <property type="term" value="F:transcription cis-regulatory region binding"/>
    <property type="evidence" value="ECO:0007669"/>
    <property type="project" value="TreeGrafter"/>
</dbReference>
<feature type="domain" description="Response regulatory" evidence="6">
    <location>
        <begin position="2"/>
        <end position="116"/>
    </location>
</feature>
<dbReference type="PROSITE" id="PS50110">
    <property type="entry name" value="RESPONSE_REGULATORY"/>
    <property type="match status" value="1"/>
</dbReference>
<evidence type="ECO:0000256" key="1">
    <source>
        <dbReference type="ARBA" id="ARBA00022553"/>
    </source>
</evidence>
<dbReference type="GO" id="GO:0005829">
    <property type="term" value="C:cytosol"/>
    <property type="evidence" value="ECO:0007669"/>
    <property type="project" value="TreeGrafter"/>
</dbReference>
<evidence type="ECO:0000256" key="5">
    <source>
        <dbReference type="ARBA" id="ARBA00023163"/>
    </source>
</evidence>
<dbReference type="InterPro" id="IPR011006">
    <property type="entry name" value="CheY-like_superfamily"/>
</dbReference>
<dbReference type="FunFam" id="3.40.50.2300:FF:000002">
    <property type="entry name" value="DNA-binding response regulator PhoP"/>
    <property type="match status" value="1"/>
</dbReference>
<feature type="domain" description="OmpR/PhoB-type" evidence="7">
    <location>
        <begin position="124"/>
        <end position="220"/>
    </location>
</feature>
<dbReference type="InterPro" id="IPR036388">
    <property type="entry name" value="WH-like_DNA-bd_sf"/>
</dbReference>
<dbReference type="GO" id="GO:0000156">
    <property type="term" value="F:phosphorelay response regulator activity"/>
    <property type="evidence" value="ECO:0007669"/>
    <property type="project" value="TreeGrafter"/>
</dbReference>
<organism evidence="8">
    <name type="scientific">mine drainage metagenome</name>
    <dbReference type="NCBI Taxonomy" id="410659"/>
    <lineage>
        <taxon>unclassified sequences</taxon>
        <taxon>metagenomes</taxon>
        <taxon>ecological metagenomes</taxon>
    </lineage>
</organism>
<protein>
    <submittedName>
        <fullName evidence="8">Transcriptional regulatory protein QseB</fullName>
    </submittedName>
</protein>
<keyword evidence="4" id="KW-0238">DNA-binding</keyword>
<gene>
    <name evidence="8" type="primary">qseB_28</name>
    <name evidence="8" type="ORF">GALL_408330</name>
</gene>
<evidence type="ECO:0000259" key="6">
    <source>
        <dbReference type="PROSITE" id="PS50110"/>
    </source>
</evidence>
<dbReference type="GO" id="GO:0032993">
    <property type="term" value="C:protein-DNA complex"/>
    <property type="evidence" value="ECO:0007669"/>
    <property type="project" value="TreeGrafter"/>
</dbReference>
<dbReference type="SUPFAM" id="SSF52172">
    <property type="entry name" value="CheY-like"/>
    <property type="match status" value="1"/>
</dbReference>
<dbReference type="InterPro" id="IPR039420">
    <property type="entry name" value="WalR-like"/>
</dbReference>
<keyword evidence="1" id="KW-0597">Phosphoprotein</keyword>
<dbReference type="PANTHER" id="PTHR48111:SF67">
    <property type="entry name" value="TRANSCRIPTIONAL REGULATORY PROTEIN TCTD"/>
    <property type="match status" value="1"/>
</dbReference>
<evidence type="ECO:0000256" key="4">
    <source>
        <dbReference type="ARBA" id="ARBA00023125"/>
    </source>
</evidence>
<dbReference type="SMART" id="SM00448">
    <property type="entry name" value="REC"/>
    <property type="match status" value="1"/>
</dbReference>
<dbReference type="Gene3D" id="3.40.50.2300">
    <property type="match status" value="1"/>
</dbReference>
<dbReference type="Gene3D" id="1.10.10.10">
    <property type="entry name" value="Winged helix-like DNA-binding domain superfamily/Winged helix DNA-binding domain"/>
    <property type="match status" value="1"/>
</dbReference>
<dbReference type="Pfam" id="PF00072">
    <property type="entry name" value="Response_reg"/>
    <property type="match status" value="1"/>
</dbReference>